<dbReference type="Proteomes" id="UP000789901">
    <property type="component" value="Unassembled WGS sequence"/>
</dbReference>
<proteinExistence type="predicted"/>
<name>A0ABN7XK78_GIGMA</name>
<feature type="non-terminal residue" evidence="1">
    <location>
        <position position="1"/>
    </location>
</feature>
<sequence>PGKFQALPGVFSGTGNVLKEWKNAHFRILLERCLSDSIDR</sequence>
<comment type="caution">
    <text evidence="1">The sequence shown here is derived from an EMBL/GenBank/DDBJ whole genome shotgun (WGS) entry which is preliminary data.</text>
</comment>
<keyword evidence="2" id="KW-1185">Reference proteome</keyword>
<feature type="non-terminal residue" evidence="1">
    <location>
        <position position="40"/>
    </location>
</feature>
<dbReference type="EMBL" id="CAJVQB010142033">
    <property type="protein sequence ID" value="CAG8854758.1"/>
    <property type="molecule type" value="Genomic_DNA"/>
</dbReference>
<accession>A0ABN7XK78</accession>
<reference evidence="1 2" key="1">
    <citation type="submission" date="2021-06" db="EMBL/GenBank/DDBJ databases">
        <authorList>
            <person name="Kallberg Y."/>
            <person name="Tangrot J."/>
            <person name="Rosling A."/>
        </authorList>
    </citation>
    <scope>NUCLEOTIDE SEQUENCE [LARGE SCALE GENOMIC DNA]</scope>
    <source>
        <strain evidence="1 2">120-4 pot B 10/14</strain>
    </source>
</reference>
<gene>
    <name evidence="1" type="ORF">GMARGA_LOCUS43579</name>
</gene>
<evidence type="ECO:0000313" key="2">
    <source>
        <dbReference type="Proteomes" id="UP000789901"/>
    </source>
</evidence>
<organism evidence="1 2">
    <name type="scientific">Gigaspora margarita</name>
    <dbReference type="NCBI Taxonomy" id="4874"/>
    <lineage>
        <taxon>Eukaryota</taxon>
        <taxon>Fungi</taxon>
        <taxon>Fungi incertae sedis</taxon>
        <taxon>Mucoromycota</taxon>
        <taxon>Glomeromycotina</taxon>
        <taxon>Glomeromycetes</taxon>
        <taxon>Diversisporales</taxon>
        <taxon>Gigasporaceae</taxon>
        <taxon>Gigaspora</taxon>
    </lineage>
</organism>
<protein>
    <submittedName>
        <fullName evidence="1">30743_t:CDS:1</fullName>
    </submittedName>
</protein>
<evidence type="ECO:0000313" key="1">
    <source>
        <dbReference type="EMBL" id="CAG8854758.1"/>
    </source>
</evidence>